<organism evidence="2 3">
    <name type="scientific">Camelus dromedarius</name>
    <name type="common">Dromedary</name>
    <name type="synonym">Arabian camel</name>
    <dbReference type="NCBI Taxonomy" id="9838"/>
    <lineage>
        <taxon>Eukaryota</taxon>
        <taxon>Metazoa</taxon>
        <taxon>Chordata</taxon>
        <taxon>Craniata</taxon>
        <taxon>Vertebrata</taxon>
        <taxon>Euteleostomi</taxon>
        <taxon>Mammalia</taxon>
        <taxon>Eutheria</taxon>
        <taxon>Laurasiatheria</taxon>
        <taxon>Artiodactyla</taxon>
        <taxon>Tylopoda</taxon>
        <taxon>Camelidae</taxon>
        <taxon>Camelus</taxon>
    </lineage>
</organism>
<gene>
    <name evidence="2" type="ORF">Cadr_000013167</name>
</gene>
<dbReference type="EMBL" id="JWIN03000013">
    <property type="protein sequence ID" value="KAB1269215.1"/>
    <property type="molecule type" value="Genomic_DNA"/>
</dbReference>
<dbReference type="Proteomes" id="UP000299084">
    <property type="component" value="Unassembled WGS sequence"/>
</dbReference>
<proteinExistence type="predicted"/>
<keyword evidence="3" id="KW-1185">Reference proteome</keyword>
<sequence length="130" mass="14569">MYKLASCCLLFIGCLSPLFSLPVLDSMEESLQLSGEMIFSSYSPEDVRSALDELERASLLQALPEMSVPSIGTQFIDNLFFVCLDCFNFRLSLDKILPIYWVTFWPESGNNIRSVDLPLNVSGNTVSEVK</sequence>
<reference evidence="2 3" key="1">
    <citation type="journal article" date="2019" name="Mol. Ecol. Resour.">
        <title>Improving Illumina assemblies with Hi-C and long reads: an example with the North African dromedary.</title>
        <authorList>
            <person name="Elbers J.P."/>
            <person name="Rogers M.F."/>
            <person name="Perelman P.L."/>
            <person name="Proskuryakova A.A."/>
            <person name="Serdyukova N.A."/>
            <person name="Johnson W.E."/>
            <person name="Horin P."/>
            <person name="Corander J."/>
            <person name="Murphy D."/>
            <person name="Burger P.A."/>
        </authorList>
    </citation>
    <scope>NUCLEOTIDE SEQUENCE [LARGE SCALE GENOMIC DNA]</scope>
    <source>
        <strain evidence="2">Drom800</strain>
        <tissue evidence="2">Blood</tissue>
    </source>
</reference>
<keyword evidence="1" id="KW-0732">Signal</keyword>
<dbReference type="AlphaFoldDB" id="A0A5N4DDP1"/>
<feature type="signal peptide" evidence="1">
    <location>
        <begin position="1"/>
        <end position="20"/>
    </location>
</feature>
<protein>
    <submittedName>
        <fullName evidence="2">Urotensin-2</fullName>
    </submittedName>
</protein>
<dbReference type="PANTHER" id="PTHR14447">
    <property type="entry name" value="UROTENSIN 2"/>
    <property type="match status" value="1"/>
</dbReference>
<dbReference type="PANTHER" id="PTHR14447:SF0">
    <property type="entry name" value="UROTENSIN-2"/>
    <property type="match status" value="1"/>
</dbReference>
<accession>A0A5N4DDP1</accession>
<comment type="caution">
    <text evidence="2">The sequence shown here is derived from an EMBL/GenBank/DDBJ whole genome shotgun (WGS) entry which is preliminary data.</text>
</comment>
<evidence type="ECO:0000313" key="2">
    <source>
        <dbReference type="EMBL" id="KAB1269215.1"/>
    </source>
</evidence>
<dbReference type="GO" id="GO:0008217">
    <property type="term" value="P:regulation of blood pressure"/>
    <property type="evidence" value="ECO:0007669"/>
    <property type="project" value="TreeGrafter"/>
</dbReference>
<evidence type="ECO:0000256" key="1">
    <source>
        <dbReference type="SAM" id="SignalP"/>
    </source>
</evidence>
<dbReference type="STRING" id="9838.ENSCDRP00005014736"/>
<dbReference type="GO" id="GO:0005615">
    <property type="term" value="C:extracellular space"/>
    <property type="evidence" value="ECO:0007669"/>
    <property type="project" value="TreeGrafter"/>
</dbReference>
<feature type="chain" id="PRO_5024273198" evidence="1">
    <location>
        <begin position="21"/>
        <end position="130"/>
    </location>
</feature>
<name>A0A5N4DDP1_CAMDR</name>
<evidence type="ECO:0000313" key="3">
    <source>
        <dbReference type="Proteomes" id="UP000299084"/>
    </source>
</evidence>